<comment type="caution">
    <text evidence="4">The sequence shown here is derived from an EMBL/GenBank/DDBJ whole genome shotgun (WGS) entry which is preliminary data.</text>
</comment>
<feature type="chain" id="PRO_5040268465" description="DUF2300 domain-containing protein" evidence="1">
    <location>
        <begin position="28"/>
        <end position="587"/>
    </location>
</feature>
<keyword evidence="5" id="KW-1185">Reference proteome</keyword>
<dbReference type="SUPFAM" id="SSF56601">
    <property type="entry name" value="beta-lactamase/transpeptidase-like"/>
    <property type="match status" value="1"/>
</dbReference>
<dbReference type="InterPro" id="IPR018748">
    <property type="entry name" value="DUF2300_secreted"/>
</dbReference>
<organism evidence="4 5">
    <name type="scientific">Paraburkholderia saeva</name>
    <dbReference type="NCBI Taxonomy" id="2777537"/>
    <lineage>
        <taxon>Bacteria</taxon>
        <taxon>Pseudomonadati</taxon>
        <taxon>Pseudomonadota</taxon>
        <taxon>Betaproteobacteria</taxon>
        <taxon>Burkholderiales</taxon>
        <taxon>Burkholderiaceae</taxon>
        <taxon>Paraburkholderia</taxon>
    </lineage>
</organism>
<evidence type="ECO:0000259" key="2">
    <source>
        <dbReference type="Pfam" id="PF08486"/>
    </source>
</evidence>
<dbReference type="Proteomes" id="UP000789704">
    <property type="component" value="Unassembled WGS sequence"/>
</dbReference>
<name>A0A9N8RYS1_9BURK</name>
<dbReference type="RefSeq" id="WP_407674317.1">
    <property type="nucleotide sequence ID" value="NZ_CAJQZC010000009.1"/>
</dbReference>
<evidence type="ECO:0000259" key="3">
    <source>
        <dbReference type="Pfam" id="PF10062"/>
    </source>
</evidence>
<dbReference type="InterPro" id="IPR012338">
    <property type="entry name" value="Beta-lactam/transpept-like"/>
</dbReference>
<evidence type="ECO:0000256" key="1">
    <source>
        <dbReference type="SAM" id="SignalP"/>
    </source>
</evidence>
<feature type="domain" description="Sporulation stage II protein D amidase enhancer LytB N-terminal" evidence="2">
    <location>
        <begin position="349"/>
        <end position="430"/>
    </location>
</feature>
<gene>
    <name evidence="4" type="ORF">LMG31841_04322</name>
</gene>
<feature type="domain" description="DUF2300" evidence="3">
    <location>
        <begin position="110"/>
        <end position="223"/>
    </location>
</feature>
<sequence>MAMMRMLRAISLIVLAGLAAGAMASLAAVPSPSPSPSAGLLRFAWLHDGRAEWWQFDAHEASAMPLSARSAEPLPPAVETPLGSVWKLFVYGYLVDRGIASPDYTCTGGDPEEVYCCMTGGSVDREHALVQSCGPYFAPARLHLDPAGWRQYWSAAQAPAWLRDLHSMKPGQRVSVVDLLAALQSMQARARVDTANTLVSVLTSGRGEGTVSLYGSMLRAKTWTMPDPARAGASIGGAAGWLADGTPVWLGGAGGSARVLAAAAPAVGPLLSQVDVPDDGACVVVDFFARYPVREVLDASADRKGTSKIARPGPLDGAYRVGFANGNWLRIESRDELMLDNDAGGVPHIVGRLGLNDYVARVVEREGDADEPEAARALAVAARTYLVQQARRDRGCFRIDDSSRTQRVLSHAARPAARRASDLTDGLVLTGVAVQYHHDRVAPGQMSWLDAKAAAQRGLTFDAILAKTWPQATLTSFLSPLSEDCQTVAGAGAWLDRNAKVWAQRLDTEAGYETPDLPAVCAVREGRPYADAQRNRLYIHQLKTEDDRIALAHEYVHLAFQHHPRGQDEAFIERTARALIRSDGMSQ</sequence>
<reference evidence="4" key="1">
    <citation type="submission" date="2021-04" db="EMBL/GenBank/DDBJ databases">
        <authorList>
            <person name="Vanwijnsberghe S."/>
        </authorList>
    </citation>
    <scope>NUCLEOTIDE SEQUENCE</scope>
    <source>
        <strain evidence="4">LMG 31841</strain>
    </source>
</reference>
<evidence type="ECO:0000313" key="5">
    <source>
        <dbReference type="Proteomes" id="UP000789704"/>
    </source>
</evidence>
<feature type="signal peptide" evidence="1">
    <location>
        <begin position="1"/>
        <end position="27"/>
    </location>
</feature>
<dbReference type="Pfam" id="PF08486">
    <property type="entry name" value="SpoIID"/>
    <property type="match status" value="1"/>
</dbReference>
<keyword evidence="1" id="KW-0732">Signal</keyword>
<protein>
    <recommendedName>
        <fullName evidence="6">DUF2300 domain-containing protein</fullName>
    </recommendedName>
</protein>
<dbReference type="InterPro" id="IPR013693">
    <property type="entry name" value="SpoIID/LytB_N"/>
</dbReference>
<evidence type="ECO:0008006" key="6">
    <source>
        <dbReference type="Google" id="ProtNLM"/>
    </source>
</evidence>
<dbReference type="EMBL" id="CAJQZC010000009">
    <property type="protein sequence ID" value="CAG4913980.1"/>
    <property type="molecule type" value="Genomic_DNA"/>
</dbReference>
<evidence type="ECO:0000313" key="4">
    <source>
        <dbReference type="EMBL" id="CAG4913980.1"/>
    </source>
</evidence>
<dbReference type="Pfam" id="PF10062">
    <property type="entry name" value="DUF2300"/>
    <property type="match status" value="2"/>
</dbReference>
<feature type="domain" description="DUF2300" evidence="3">
    <location>
        <begin position="444"/>
        <end position="564"/>
    </location>
</feature>
<accession>A0A9N8RYS1</accession>
<dbReference type="AlphaFoldDB" id="A0A9N8RYS1"/>
<proteinExistence type="predicted"/>